<dbReference type="PANTHER" id="PTHR24220:SF689">
    <property type="entry name" value="LIPOPROTEIN-RELEASING SYSTEM ATP-BINDING PROTEIN LOLD"/>
    <property type="match status" value="1"/>
</dbReference>
<dbReference type="RefSeq" id="WP_147281397.1">
    <property type="nucleotide sequence ID" value="NZ_JANVAD010000003.1"/>
</dbReference>
<protein>
    <submittedName>
        <fullName evidence="3">ATP-binding cassette domain-containing protein</fullName>
    </submittedName>
</protein>
<dbReference type="GO" id="GO:0005524">
    <property type="term" value="F:ATP binding"/>
    <property type="evidence" value="ECO:0007669"/>
    <property type="project" value="UniProtKB-KW"/>
</dbReference>
<evidence type="ECO:0000256" key="1">
    <source>
        <dbReference type="ARBA" id="ARBA00005417"/>
    </source>
</evidence>
<dbReference type="Proteomes" id="UP001652264">
    <property type="component" value="Unassembled WGS sequence"/>
</dbReference>
<dbReference type="GeneID" id="95322393"/>
<feature type="domain" description="ABC transporter" evidence="2">
    <location>
        <begin position="38"/>
        <end position="170"/>
    </location>
</feature>
<name>A0ABT2HHC9_9MICO</name>
<evidence type="ECO:0000259" key="2">
    <source>
        <dbReference type="Pfam" id="PF00005"/>
    </source>
</evidence>
<dbReference type="SUPFAM" id="SSF52540">
    <property type="entry name" value="P-loop containing nucleoside triphosphate hydrolases"/>
    <property type="match status" value="1"/>
</dbReference>
<dbReference type="Gene3D" id="3.40.50.300">
    <property type="entry name" value="P-loop containing nucleotide triphosphate hydrolases"/>
    <property type="match status" value="1"/>
</dbReference>
<comment type="similarity">
    <text evidence="1">Belongs to the ABC transporter superfamily.</text>
</comment>
<comment type="caution">
    <text evidence="3">The sequence shown here is derived from an EMBL/GenBank/DDBJ whole genome shotgun (WGS) entry which is preliminary data.</text>
</comment>
<dbReference type="Pfam" id="PF00005">
    <property type="entry name" value="ABC_tran"/>
    <property type="match status" value="1"/>
</dbReference>
<evidence type="ECO:0000313" key="4">
    <source>
        <dbReference type="Proteomes" id="UP001652264"/>
    </source>
</evidence>
<sequence>MGAQGAATKHAGSGMFVGTGRRQTATIVAVTTHGGSVLRVDAGEVVAITGDGASAVMTSVRNAPRIGDRTLDGLAVAEATALRRRLVGTVCTDHRLVPSLTVLENTALPLELDGWDTHEAIAAATTALARVGVTAPSDTLPDDLTAAEQRLVTVARNIAGSPVLVLADEPRDATVVRLLRRLAGDGAGVLVSTTVAARPTWADRLVETPAAIL</sequence>
<dbReference type="InterPro" id="IPR015854">
    <property type="entry name" value="ABC_transpr_LolD-like"/>
</dbReference>
<keyword evidence="3" id="KW-0547">Nucleotide-binding</keyword>
<dbReference type="InterPro" id="IPR027417">
    <property type="entry name" value="P-loop_NTPase"/>
</dbReference>
<keyword evidence="3" id="KW-0067">ATP-binding</keyword>
<accession>A0ABT2HHC9</accession>
<organism evidence="3 4">
    <name type="scientific">Curtobacterium citreum</name>
    <dbReference type="NCBI Taxonomy" id="2036"/>
    <lineage>
        <taxon>Bacteria</taxon>
        <taxon>Bacillati</taxon>
        <taxon>Actinomycetota</taxon>
        <taxon>Actinomycetes</taxon>
        <taxon>Micrococcales</taxon>
        <taxon>Microbacteriaceae</taxon>
        <taxon>Curtobacterium</taxon>
    </lineage>
</organism>
<evidence type="ECO:0000313" key="3">
    <source>
        <dbReference type="EMBL" id="MCS6522547.1"/>
    </source>
</evidence>
<reference evidence="3 4" key="1">
    <citation type="submission" date="2022-08" db="EMBL/GenBank/DDBJ databases">
        <title>Taxonomy of Curtobacterium flaccumfaciens.</title>
        <authorList>
            <person name="Osdaghi E."/>
            <person name="Taghavi S.M."/>
            <person name="Hamidizade M."/>
            <person name="Abachi H."/>
            <person name="Fazliarab A."/>
            <person name="Baeyen S."/>
            <person name="Portier P."/>
            <person name="Van Vaerenbergh J."/>
            <person name="Jacques M.-A."/>
        </authorList>
    </citation>
    <scope>NUCLEOTIDE SEQUENCE [LARGE SCALE GENOMIC DNA]</scope>
    <source>
        <strain evidence="3 4">LMG8786T</strain>
    </source>
</reference>
<dbReference type="InterPro" id="IPR003439">
    <property type="entry name" value="ABC_transporter-like_ATP-bd"/>
</dbReference>
<dbReference type="EMBL" id="JANVAD010000003">
    <property type="protein sequence ID" value="MCS6522547.1"/>
    <property type="molecule type" value="Genomic_DNA"/>
</dbReference>
<gene>
    <name evidence="3" type="ORF">NYQ28_08205</name>
</gene>
<proteinExistence type="inferred from homology"/>
<keyword evidence="4" id="KW-1185">Reference proteome</keyword>
<dbReference type="PANTHER" id="PTHR24220">
    <property type="entry name" value="IMPORT ATP-BINDING PROTEIN"/>
    <property type="match status" value="1"/>
</dbReference>